<protein>
    <submittedName>
        <fullName evidence="7">ABC transporter permease</fullName>
    </submittedName>
</protein>
<proteinExistence type="predicted"/>
<dbReference type="PANTHER" id="PTHR47089:SF1">
    <property type="entry name" value="GUANOSINE ABC TRANSPORTER PERMEASE PROTEIN NUPP"/>
    <property type="match status" value="1"/>
</dbReference>
<feature type="transmembrane region" description="Helical" evidence="6">
    <location>
        <begin position="274"/>
        <end position="302"/>
    </location>
</feature>
<evidence type="ECO:0000256" key="4">
    <source>
        <dbReference type="ARBA" id="ARBA00022989"/>
    </source>
</evidence>
<feature type="transmembrane region" description="Helical" evidence="6">
    <location>
        <begin position="138"/>
        <end position="160"/>
    </location>
</feature>
<comment type="subcellular location">
    <subcellularLocation>
        <location evidence="1">Cell membrane</location>
        <topology evidence="1">Multi-pass membrane protein</topology>
    </subcellularLocation>
</comment>
<keyword evidence="8" id="KW-1185">Reference proteome</keyword>
<dbReference type="InterPro" id="IPR001851">
    <property type="entry name" value="ABC_transp_permease"/>
</dbReference>
<gene>
    <name evidence="7" type="ORF">CaldiYA01_07550</name>
</gene>
<keyword evidence="2" id="KW-1003">Cell membrane</keyword>
<feature type="transmembrane region" description="Helical" evidence="6">
    <location>
        <begin position="192"/>
        <end position="210"/>
    </location>
</feature>
<keyword evidence="5 6" id="KW-0472">Membrane</keyword>
<evidence type="ECO:0000256" key="6">
    <source>
        <dbReference type="SAM" id="Phobius"/>
    </source>
</evidence>
<dbReference type="PANTHER" id="PTHR47089">
    <property type="entry name" value="ABC TRANSPORTER, PERMEASE PROTEIN"/>
    <property type="match status" value="1"/>
</dbReference>
<name>A0ABN6E5V8_9FIRM</name>
<dbReference type="Proteomes" id="UP000663623">
    <property type="component" value="Chromosome"/>
</dbReference>
<evidence type="ECO:0000256" key="1">
    <source>
        <dbReference type="ARBA" id="ARBA00004651"/>
    </source>
</evidence>
<evidence type="ECO:0000256" key="2">
    <source>
        <dbReference type="ARBA" id="ARBA00022475"/>
    </source>
</evidence>
<organism evidence="7 8">
    <name type="scientific">Caldicellulosiruptor diazotrophicus</name>
    <dbReference type="NCBI Taxonomy" id="2806205"/>
    <lineage>
        <taxon>Bacteria</taxon>
        <taxon>Bacillati</taxon>
        <taxon>Bacillota</taxon>
        <taxon>Bacillota incertae sedis</taxon>
        <taxon>Caldicellulosiruptorales</taxon>
        <taxon>Caldicellulosiruptoraceae</taxon>
        <taxon>Caldicellulosiruptor</taxon>
    </lineage>
</organism>
<dbReference type="EMBL" id="AP024480">
    <property type="protein sequence ID" value="BCS80795.1"/>
    <property type="molecule type" value="Genomic_DNA"/>
</dbReference>
<evidence type="ECO:0000256" key="3">
    <source>
        <dbReference type="ARBA" id="ARBA00022692"/>
    </source>
</evidence>
<reference evidence="7 8" key="1">
    <citation type="submission" date="2021-02" db="EMBL/GenBank/DDBJ databases">
        <title>Nitrogen-fixing ability and nitrogen fixation related genes of thermophilic fermentative bacteria in the genus Caldicellulosiruptor.</title>
        <authorList>
            <person name="Chen Y."/>
            <person name="Nishihara A."/>
            <person name="Haruta S."/>
        </authorList>
    </citation>
    <scope>NUCLEOTIDE SEQUENCE [LARGE SCALE GENOMIC DNA]</scope>
    <source>
        <strain evidence="7 8">YA01</strain>
    </source>
</reference>
<feature type="transmembrane region" description="Helical" evidence="6">
    <location>
        <begin position="322"/>
        <end position="341"/>
    </location>
</feature>
<sequence>MMVKKVLQSILMPLIAIFISMIVGGIVILITAKQNPIYAYLALFSGAYGNLMNFATTLTNAIPLIITGLGVAIAFSSGLFNIGAEGQFWIGAIVATYLGYQVKGLPWFLHIPLIIICAMIAGALWGGVVPGLAKVYTGAHEVITTMMMSYIAIYFSHYLLEGGPMMDKGTIPQSPVIQNSAKLSTLVPNTQLSSGLFIAILAVVIVYILMYKTTLGYELRAVGFNVKAAKYAGINVAQKLVLAMGLSGAFAGLAGAVQIMGVQYRLYDSFTSGYGYTAIVVALLANNNPIGVVIAALFLAGLSTGAQEMQMQTNISGQLADVVVGLIIFFIAIEELYRIVIEKIKNRKTKLQPVGGQK</sequence>
<feature type="transmembrane region" description="Helical" evidence="6">
    <location>
        <begin position="61"/>
        <end position="84"/>
    </location>
</feature>
<evidence type="ECO:0000313" key="8">
    <source>
        <dbReference type="Proteomes" id="UP000663623"/>
    </source>
</evidence>
<keyword evidence="4 6" id="KW-1133">Transmembrane helix</keyword>
<dbReference type="CDD" id="cd06580">
    <property type="entry name" value="TM_PBP1_transp_TpRbsC_like"/>
    <property type="match status" value="1"/>
</dbReference>
<dbReference type="Pfam" id="PF02653">
    <property type="entry name" value="BPD_transp_2"/>
    <property type="match status" value="1"/>
</dbReference>
<feature type="transmembrane region" description="Helical" evidence="6">
    <location>
        <begin position="240"/>
        <end position="262"/>
    </location>
</feature>
<keyword evidence="3 6" id="KW-0812">Transmembrane</keyword>
<evidence type="ECO:0000313" key="7">
    <source>
        <dbReference type="EMBL" id="BCS80795.1"/>
    </source>
</evidence>
<feature type="transmembrane region" description="Helical" evidence="6">
    <location>
        <begin position="6"/>
        <end position="30"/>
    </location>
</feature>
<feature type="transmembrane region" description="Helical" evidence="6">
    <location>
        <begin position="105"/>
        <end position="126"/>
    </location>
</feature>
<accession>A0ABN6E5V8</accession>
<evidence type="ECO:0000256" key="5">
    <source>
        <dbReference type="ARBA" id="ARBA00023136"/>
    </source>
</evidence>